<reference evidence="2" key="1">
    <citation type="journal article" date="2023" name="Front. Plant Sci.">
        <title>Chromosomal-level genome assembly of Melastoma candidum provides insights into trichome evolution.</title>
        <authorList>
            <person name="Zhong Y."/>
            <person name="Wu W."/>
            <person name="Sun C."/>
            <person name="Zou P."/>
            <person name="Liu Y."/>
            <person name="Dai S."/>
            <person name="Zhou R."/>
        </authorList>
    </citation>
    <scope>NUCLEOTIDE SEQUENCE [LARGE SCALE GENOMIC DNA]</scope>
</reference>
<dbReference type="EMBL" id="CM042884">
    <property type="protein sequence ID" value="KAI4368401.1"/>
    <property type="molecule type" value="Genomic_DNA"/>
</dbReference>
<comment type="caution">
    <text evidence="1">The sequence shown here is derived from an EMBL/GenBank/DDBJ whole genome shotgun (WGS) entry which is preliminary data.</text>
</comment>
<organism evidence="1 2">
    <name type="scientific">Melastoma candidum</name>
    <dbReference type="NCBI Taxonomy" id="119954"/>
    <lineage>
        <taxon>Eukaryota</taxon>
        <taxon>Viridiplantae</taxon>
        <taxon>Streptophyta</taxon>
        <taxon>Embryophyta</taxon>
        <taxon>Tracheophyta</taxon>
        <taxon>Spermatophyta</taxon>
        <taxon>Magnoliopsida</taxon>
        <taxon>eudicotyledons</taxon>
        <taxon>Gunneridae</taxon>
        <taxon>Pentapetalae</taxon>
        <taxon>rosids</taxon>
        <taxon>malvids</taxon>
        <taxon>Myrtales</taxon>
        <taxon>Melastomataceae</taxon>
        <taxon>Melastomatoideae</taxon>
        <taxon>Melastomateae</taxon>
        <taxon>Melastoma</taxon>
    </lineage>
</organism>
<accession>A0ACB9QNE5</accession>
<sequence length="124" mass="13937">MERPKLNPEPVRYRGVRRRPWGKFAAEIRDLNKNGARRWLGTYETAEEAARAYDLAAFALRGNMAVLNFPNEYFPPAMGPSSQLPGSSSSSVGGRQDGEVIEFECLDECILDELLKSVEEKSKK</sequence>
<protein>
    <submittedName>
        <fullName evidence="1">Uncharacterized protein</fullName>
    </submittedName>
</protein>
<gene>
    <name evidence="1" type="ORF">MLD38_016960</name>
</gene>
<name>A0ACB9QNE5_9MYRT</name>
<proteinExistence type="predicted"/>
<dbReference type="Proteomes" id="UP001057402">
    <property type="component" value="Chromosome 5"/>
</dbReference>
<evidence type="ECO:0000313" key="1">
    <source>
        <dbReference type="EMBL" id="KAI4368401.1"/>
    </source>
</evidence>
<evidence type="ECO:0000313" key="2">
    <source>
        <dbReference type="Proteomes" id="UP001057402"/>
    </source>
</evidence>
<keyword evidence="2" id="KW-1185">Reference proteome</keyword>